<feature type="domain" description="Beta-xylosidase C-terminal Concanavalin A-like" evidence="1">
    <location>
        <begin position="2"/>
        <end position="43"/>
    </location>
</feature>
<proteinExistence type="predicted"/>
<reference evidence="3" key="1">
    <citation type="submission" date="2022-12" db="EMBL/GenBank/DDBJ databases">
        <title>Draft Genome Sequences of Bacillus licheniformis and Bacillus paralicheniformis strains isolated from Irish skim milk powders.</title>
        <authorList>
            <person name="Lourenco A."/>
            <person name="Li F."/>
            <person name="Geraldine D."/>
            <person name="Tobin J.T."/>
            <person name="Butler F."/>
            <person name="Jordan K."/>
            <person name="Obrien T."/>
        </authorList>
    </citation>
    <scope>NUCLEOTIDE SEQUENCE</scope>
    <source>
        <strain evidence="3">3370</strain>
    </source>
</reference>
<organism evidence="3 4">
    <name type="scientific">Bacillus paralicheniformis</name>
    <dbReference type="NCBI Taxonomy" id="1648923"/>
    <lineage>
        <taxon>Bacteria</taxon>
        <taxon>Bacillati</taxon>
        <taxon>Bacillota</taxon>
        <taxon>Bacilli</taxon>
        <taxon>Bacillales</taxon>
        <taxon>Bacillaceae</taxon>
        <taxon>Bacillus</taxon>
    </lineage>
</organism>
<evidence type="ECO:0000259" key="1">
    <source>
        <dbReference type="Pfam" id="PF17851"/>
    </source>
</evidence>
<evidence type="ECO:0000313" key="2">
    <source>
        <dbReference type="EMBL" id="MDE1454583.1"/>
    </source>
</evidence>
<accession>A0AAW6KGE3</accession>
<dbReference type="InterPro" id="IPR013320">
    <property type="entry name" value="ConA-like_dom_sf"/>
</dbReference>
<gene>
    <name evidence="2" type="ORF">PVN32_20770</name>
    <name evidence="3" type="ORF">PVN32_21880</name>
</gene>
<dbReference type="RefSeq" id="WP_274685656.1">
    <property type="nucleotide sequence ID" value="NZ_JARAFO010000150.1"/>
</dbReference>
<feature type="non-terminal residue" evidence="3">
    <location>
        <position position="1"/>
    </location>
</feature>
<protein>
    <recommendedName>
        <fullName evidence="1">Beta-xylosidase C-terminal Concanavalin A-like domain-containing protein</fullName>
    </recommendedName>
</protein>
<evidence type="ECO:0000313" key="4">
    <source>
        <dbReference type="Proteomes" id="UP001216709"/>
    </source>
</evidence>
<comment type="caution">
    <text evidence="3">The sequence shown here is derived from an EMBL/GenBank/DDBJ whole genome shotgun (WGS) entry which is preliminary data.</text>
</comment>
<dbReference type="AlphaFoldDB" id="A0AAW6KGE3"/>
<dbReference type="SUPFAM" id="SSF49899">
    <property type="entry name" value="Concanavalin A-like lectins/glucanases"/>
    <property type="match status" value="1"/>
</dbReference>
<dbReference type="EMBL" id="JARAFO010000150">
    <property type="protein sequence ID" value="MDE1454583.1"/>
    <property type="molecule type" value="Genomic_DNA"/>
</dbReference>
<evidence type="ECO:0000313" key="3">
    <source>
        <dbReference type="EMBL" id="MDE1454800.1"/>
    </source>
</evidence>
<dbReference type="InterPro" id="IPR041542">
    <property type="entry name" value="GH43_C2"/>
</dbReference>
<sequence length="45" mass="5086">ESKKLSDDYVRGGGFFTGAFVGMQCQDTSGAHQHADFDYFMYKEL</sequence>
<dbReference type="Proteomes" id="UP001216709">
    <property type="component" value="Unassembled WGS sequence"/>
</dbReference>
<dbReference type="Gene3D" id="2.60.120.200">
    <property type="match status" value="1"/>
</dbReference>
<dbReference type="Pfam" id="PF17851">
    <property type="entry name" value="GH43_C2"/>
    <property type="match status" value="1"/>
</dbReference>
<name>A0AAW6KGE3_9BACI</name>
<dbReference type="EMBL" id="JARAFO010000196">
    <property type="protein sequence ID" value="MDE1454800.1"/>
    <property type="molecule type" value="Genomic_DNA"/>
</dbReference>